<name>Q397I8_BURL3</name>
<dbReference type="KEGG" id="bur:Bcep18194_B1259"/>
<reference evidence="1" key="1">
    <citation type="submission" date="2005-10" db="EMBL/GenBank/DDBJ databases">
        <title>Complete sequence of chromosome 2 of Burkholderia sp. 383.</title>
        <authorList>
            <consortium name="US DOE Joint Genome Institute"/>
            <person name="Copeland A."/>
            <person name="Lucas S."/>
            <person name="Lapidus A."/>
            <person name="Barry K."/>
            <person name="Detter J.C."/>
            <person name="Glavina T."/>
            <person name="Hammon N."/>
            <person name="Israni S."/>
            <person name="Pitluck S."/>
            <person name="Chain P."/>
            <person name="Malfatti S."/>
            <person name="Shin M."/>
            <person name="Vergez L."/>
            <person name="Schmutz J."/>
            <person name="Larimer F."/>
            <person name="Land M."/>
            <person name="Kyrpides N."/>
            <person name="Lykidis A."/>
            <person name="Richardson P."/>
        </authorList>
    </citation>
    <scope>NUCLEOTIDE SEQUENCE [LARGE SCALE GENOMIC DNA]</scope>
    <source>
        <strain evidence="1">383</strain>
    </source>
</reference>
<sequence>MPIRHHLKRPLPRCGSGCLLYRIVSTPQRRQTLRVYSVVSRLLHRRPSKTARFRAVSSRSFAFRLPRAPASIRDTRRPTMKRFLLLLPAALLAACGSAPSSDSAASSGSAPMIYVSSQRPAYAVANCLDSRLSGTEQSQHNGVTDISVGSNSYFVTLTPSGNGSVIKVVRGSGNEPAEEAMRFAIARCAI</sequence>
<dbReference type="Proteomes" id="UP000002705">
    <property type="component" value="Chromosome 2"/>
</dbReference>
<evidence type="ECO:0000313" key="1">
    <source>
        <dbReference type="EMBL" id="ABB11373.1"/>
    </source>
</evidence>
<accession>Q397I8</accession>
<evidence type="ECO:0000313" key="2">
    <source>
        <dbReference type="Proteomes" id="UP000002705"/>
    </source>
</evidence>
<evidence type="ECO:0008006" key="3">
    <source>
        <dbReference type="Google" id="ProtNLM"/>
    </source>
</evidence>
<dbReference type="HOGENOM" id="CLU_126440_2_0_4"/>
<dbReference type="AlphaFoldDB" id="Q397I8"/>
<gene>
    <name evidence="1" type="ordered locus">Bcep18194_B1259</name>
</gene>
<protein>
    <recommendedName>
        <fullName evidence="3">Sugar ABC transporter ATPase</fullName>
    </recommendedName>
</protein>
<proteinExistence type="predicted"/>
<dbReference type="PATRIC" id="fig|482957.22.peg.4934"/>
<dbReference type="EMBL" id="CP000152">
    <property type="protein sequence ID" value="ABB11373.1"/>
    <property type="molecule type" value="Genomic_DNA"/>
</dbReference>
<organism evidence="1 2">
    <name type="scientific">Burkholderia lata (strain ATCC 17760 / DSM 23089 / LMG 22485 / NCIMB 9086 / R18194 / 383)</name>
    <dbReference type="NCBI Taxonomy" id="482957"/>
    <lineage>
        <taxon>Bacteria</taxon>
        <taxon>Pseudomonadati</taxon>
        <taxon>Pseudomonadota</taxon>
        <taxon>Betaproteobacteria</taxon>
        <taxon>Burkholderiales</taxon>
        <taxon>Burkholderiaceae</taxon>
        <taxon>Burkholderia</taxon>
        <taxon>Burkholderia cepacia complex</taxon>
    </lineage>
</organism>
<keyword evidence="2" id="KW-1185">Reference proteome</keyword>